<dbReference type="GO" id="GO:0046872">
    <property type="term" value="F:metal ion binding"/>
    <property type="evidence" value="ECO:0007669"/>
    <property type="project" value="UniProtKB-KW"/>
</dbReference>
<dbReference type="GO" id="GO:0009117">
    <property type="term" value="P:nucleotide metabolic process"/>
    <property type="evidence" value="ECO:0007669"/>
    <property type="project" value="UniProtKB-KW"/>
</dbReference>
<dbReference type="PANTHER" id="PTHR11067:SF9">
    <property type="entry name" value="INOSINE TRIPHOSPHATE PYROPHOSPHATASE"/>
    <property type="match status" value="1"/>
</dbReference>
<comment type="catalytic activity">
    <reaction evidence="13">
        <text>XTP + H2O = XMP + diphosphate + H(+)</text>
        <dbReference type="Rhea" id="RHEA:28610"/>
        <dbReference type="ChEBI" id="CHEBI:15377"/>
        <dbReference type="ChEBI" id="CHEBI:15378"/>
        <dbReference type="ChEBI" id="CHEBI:33019"/>
        <dbReference type="ChEBI" id="CHEBI:57464"/>
        <dbReference type="ChEBI" id="CHEBI:61314"/>
        <dbReference type="EC" id="3.6.1.66"/>
    </reaction>
</comment>
<dbReference type="SUPFAM" id="SSF52972">
    <property type="entry name" value="ITPase-like"/>
    <property type="match status" value="1"/>
</dbReference>
<evidence type="ECO:0000256" key="13">
    <source>
        <dbReference type="HAMAP-Rule" id="MF_03148"/>
    </source>
</evidence>
<evidence type="ECO:0000256" key="12">
    <source>
        <dbReference type="ARBA" id="ARBA00093271"/>
    </source>
</evidence>
<dbReference type="InterPro" id="IPR027502">
    <property type="entry name" value="ITPase"/>
</dbReference>
<evidence type="ECO:0000256" key="5">
    <source>
        <dbReference type="ARBA" id="ARBA00022741"/>
    </source>
</evidence>
<dbReference type="NCBIfam" id="TIGR00042">
    <property type="entry name" value="RdgB/HAM1 family non-canonical purine NTP pyrophosphatase"/>
    <property type="match status" value="1"/>
</dbReference>
<evidence type="ECO:0000313" key="15">
    <source>
        <dbReference type="EMBL" id="CCC51942.1"/>
    </source>
</evidence>
<comment type="catalytic activity">
    <reaction evidence="11">
        <text>dITP + H2O = dIMP + diphosphate + H(+)</text>
        <dbReference type="Rhea" id="RHEA:28342"/>
        <dbReference type="ChEBI" id="CHEBI:15377"/>
        <dbReference type="ChEBI" id="CHEBI:15378"/>
        <dbReference type="ChEBI" id="CHEBI:33019"/>
        <dbReference type="ChEBI" id="CHEBI:61194"/>
        <dbReference type="ChEBI" id="CHEBI:61382"/>
        <dbReference type="EC" id="3.6.1.66"/>
    </reaction>
    <physiologicalReaction direction="left-to-right" evidence="11">
        <dbReference type="Rhea" id="RHEA:28343"/>
    </physiologicalReaction>
</comment>
<evidence type="ECO:0000256" key="8">
    <source>
        <dbReference type="ARBA" id="ARBA00023080"/>
    </source>
</evidence>
<evidence type="ECO:0000256" key="14">
    <source>
        <dbReference type="RuleBase" id="RU003781"/>
    </source>
</evidence>
<organism evidence="15">
    <name type="scientific">Trypanosoma vivax (strain Y486)</name>
    <dbReference type="NCBI Taxonomy" id="1055687"/>
    <lineage>
        <taxon>Eukaryota</taxon>
        <taxon>Discoba</taxon>
        <taxon>Euglenozoa</taxon>
        <taxon>Kinetoplastea</taxon>
        <taxon>Metakinetoplastina</taxon>
        <taxon>Trypanosomatida</taxon>
        <taxon>Trypanosomatidae</taxon>
        <taxon>Trypanosoma</taxon>
        <taxon>Duttonella</taxon>
    </lineage>
</organism>
<keyword evidence="8 13" id="KW-0546">Nucleotide metabolism</keyword>
<dbReference type="AlphaFoldDB" id="G0U7T4"/>
<dbReference type="EC" id="3.6.1.66" evidence="13"/>
<comment type="similarity">
    <text evidence="2 13 14">Belongs to the HAM1 NTPase family.</text>
</comment>
<dbReference type="GO" id="GO:0005737">
    <property type="term" value="C:cytoplasm"/>
    <property type="evidence" value="ECO:0007669"/>
    <property type="project" value="UniProtKB-SubCell"/>
</dbReference>
<dbReference type="OMA" id="YDPIFQP"/>
<dbReference type="Gene3D" id="3.90.950.10">
    <property type="match status" value="1"/>
</dbReference>
<comment type="caution">
    <text evidence="13">Lacks conserved residue(s) required for the propagation of feature annotation.</text>
</comment>
<keyword evidence="7 13" id="KW-0460">Magnesium</keyword>
<dbReference type="EMBL" id="HE573026">
    <property type="protein sequence ID" value="CCC51942.1"/>
    <property type="molecule type" value="Genomic_DNA"/>
</dbReference>
<dbReference type="PANTHER" id="PTHR11067">
    <property type="entry name" value="INOSINE TRIPHOSPHATE PYROPHOSPHATASE/HAM1 PROTEIN"/>
    <property type="match status" value="1"/>
</dbReference>
<feature type="binding site" evidence="13">
    <location>
        <position position="47"/>
    </location>
    <ligand>
        <name>Mg(2+)</name>
        <dbReference type="ChEBI" id="CHEBI:18420"/>
    </ligand>
</feature>
<dbReference type="GO" id="GO:0000166">
    <property type="term" value="F:nucleotide binding"/>
    <property type="evidence" value="ECO:0007669"/>
    <property type="project" value="UniProtKB-KW"/>
</dbReference>
<evidence type="ECO:0000256" key="9">
    <source>
        <dbReference type="ARBA" id="ARBA00054940"/>
    </source>
</evidence>
<evidence type="ECO:0000256" key="3">
    <source>
        <dbReference type="ARBA" id="ARBA00022490"/>
    </source>
</evidence>
<keyword evidence="5 13" id="KW-0547">Nucleotide-binding</keyword>
<dbReference type="InterPro" id="IPR002637">
    <property type="entry name" value="RdgB/HAM1"/>
</dbReference>
<dbReference type="GO" id="GO:0036220">
    <property type="term" value="F:ITP diphosphatase activity"/>
    <property type="evidence" value="ECO:0007669"/>
    <property type="project" value="UniProtKB-UniRule"/>
</dbReference>
<keyword evidence="6 13" id="KW-0378">Hydrolase</keyword>
<dbReference type="VEuPathDB" id="TriTrypDB:TvY486_1009870"/>
<comment type="catalytic activity">
    <reaction evidence="12">
        <text>N(6)-hydroxy-dATP + H2O = N(6)-hydroxy-dAMP + diphosphate + H(+)</text>
        <dbReference type="Rhea" id="RHEA:83971"/>
        <dbReference type="ChEBI" id="CHEBI:15377"/>
        <dbReference type="ChEBI" id="CHEBI:15378"/>
        <dbReference type="ChEBI" id="CHEBI:33019"/>
        <dbReference type="ChEBI" id="CHEBI:233529"/>
        <dbReference type="ChEBI" id="CHEBI:233530"/>
    </reaction>
    <physiologicalReaction direction="left-to-right" evidence="12">
        <dbReference type="Rhea" id="RHEA:83972"/>
    </physiologicalReaction>
</comment>
<dbReference type="CDD" id="cd00515">
    <property type="entry name" value="HAM1"/>
    <property type="match status" value="1"/>
</dbReference>
<evidence type="ECO:0000256" key="2">
    <source>
        <dbReference type="ARBA" id="ARBA00008023"/>
    </source>
</evidence>
<name>G0U7T4_TRYVY</name>
<proteinExistence type="inferred from homology"/>
<keyword evidence="13" id="KW-0464">Manganese</keyword>
<keyword evidence="3 13" id="KW-0963">Cytoplasm</keyword>
<comment type="function">
    <text evidence="9">Pyrophosphatase that hydrolyzes the non-canonical purine nucleotides inosine triphosphate (ITP), deoxyinosine triphosphate (dITP) as well as 2'-deoxy-N-6-hydroxylaminopurine triphosphate (dHAPTP) and xanthosine 5'-triphosphate (XTP) to their respective monophosphate derivatives. The enzyme does not distinguish between the deoxy- and ribose forms. Probably excludes non-canonical purines from RNA and DNA precursor pools, thus preventing their incorporation into RNA and DNA and avoiding chromosomal lesions.</text>
</comment>
<keyword evidence="4 13" id="KW-0479">Metal-binding</keyword>
<gene>
    <name evidence="15" type="ORF">TVY486_1009870</name>
</gene>
<comment type="subunit">
    <text evidence="13">Homodimer.</text>
</comment>
<accession>G0U7T4</accession>
<feature type="binding site" evidence="13">
    <location>
        <position position="76"/>
    </location>
    <ligand>
        <name>Mg(2+)</name>
        <dbReference type="ChEBI" id="CHEBI:18420"/>
    </ligand>
</feature>
<comment type="catalytic activity">
    <reaction evidence="10">
        <text>ITP + H2O = IMP + diphosphate + H(+)</text>
        <dbReference type="Rhea" id="RHEA:29399"/>
        <dbReference type="ChEBI" id="CHEBI:15377"/>
        <dbReference type="ChEBI" id="CHEBI:15378"/>
        <dbReference type="ChEBI" id="CHEBI:33019"/>
        <dbReference type="ChEBI" id="CHEBI:58053"/>
        <dbReference type="ChEBI" id="CHEBI:61402"/>
        <dbReference type="EC" id="3.6.1.66"/>
    </reaction>
    <physiologicalReaction direction="left-to-right" evidence="10">
        <dbReference type="Rhea" id="RHEA:29400"/>
    </physiologicalReaction>
</comment>
<feature type="binding site" evidence="13">
    <location>
        <begin position="76"/>
        <end position="77"/>
    </location>
    <ligand>
        <name>ITP</name>
        <dbReference type="ChEBI" id="CHEBI:61402"/>
    </ligand>
</feature>
<dbReference type="GO" id="GO:0036222">
    <property type="term" value="F:XTP diphosphatase activity"/>
    <property type="evidence" value="ECO:0007669"/>
    <property type="project" value="UniProtKB-UniRule"/>
</dbReference>
<dbReference type="HAMAP" id="MF_03148">
    <property type="entry name" value="HAM1_NTPase"/>
    <property type="match status" value="1"/>
</dbReference>
<evidence type="ECO:0000256" key="7">
    <source>
        <dbReference type="ARBA" id="ARBA00022842"/>
    </source>
</evidence>
<feature type="binding site" evidence="13">
    <location>
        <begin position="19"/>
        <end position="24"/>
    </location>
    <ligand>
        <name>ITP</name>
        <dbReference type="ChEBI" id="CHEBI:61402"/>
    </ligand>
</feature>
<feature type="binding site" evidence="13">
    <location>
        <position position="176"/>
    </location>
    <ligand>
        <name>ITP</name>
        <dbReference type="ChEBI" id="CHEBI:61402"/>
    </ligand>
</feature>
<comment type="cofactor">
    <cofactor evidence="13">
        <name>Mg(2+)</name>
        <dbReference type="ChEBI" id="CHEBI:18420"/>
    </cofactor>
    <cofactor evidence="13">
        <name>Mn(2+)</name>
        <dbReference type="ChEBI" id="CHEBI:29035"/>
    </cofactor>
    <text evidence="13">Binds 1 divalent metal cation per subunit; can use either Mg(2+) or Mn(2+).</text>
</comment>
<comment type="function">
    <text evidence="13">Pyrophosphatase that hydrolyzes non-canonical purine nucleotides such as inosine triphosphate (ITP), deoxyinosine triphosphate (dITP) or xanthosine 5'-triphosphate (XTP) to their respective monophosphate derivatives. The enzyme does not distinguish between the deoxy- and ribose forms. Probably excludes non-canonical purines from RNA and DNA precursor pools, thus preventing their incorporation into RNA and DNA and avoiding chromosomal lesions.</text>
</comment>
<evidence type="ECO:0000256" key="4">
    <source>
        <dbReference type="ARBA" id="ARBA00022723"/>
    </source>
</evidence>
<sequence>MASLLDSGNTGARTLTFVTSNAGKLREVQACLAGHIVVDAIKLDLPELQCCSVAEVSRNKALTAFERLKRPVLVEDTGLCFEALGGMPGPYVRWFIDSIGADGLARLLHGFDSRRAYTECVFTYCAAPDLLLQFHGRADGTISREPRGSGGFGFDCIFQPDEGDGRTFAEMSDSAKNEISHRSKALAALRKHFDHPAG</sequence>
<evidence type="ECO:0000256" key="1">
    <source>
        <dbReference type="ARBA" id="ARBA00004496"/>
    </source>
</evidence>
<evidence type="ECO:0000256" key="6">
    <source>
        <dbReference type="ARBA" id="ARBA00022801"/>
    </source>
</evidence>
<feature type="binding site" evidence="13">
    <location>
        <begin position="181"/>
        <end position="182"/>
    </location>
    <ligand>
        <name>ITP</name>
        <dbReference type="ChEBI" id="CHEBI:61402"/>
    </ligand>
</feature>
<dbReference type="FunFam" id="3.90.950.10:FF:000003">
    <property type="entry name" value="Inosine triphosphate pyrophosphatase"/>
    <property type="match status" value="1"/>
</dbReference>
<comment type="subcellular location">
    <subcellularLocation>
        <location evidence="1 13">Cytoplasm</location>
    </subcellularLocation>
</comment>
<dbReference type="Pfam" id="PF01725">
    <property type="entry name" value="Ham1p_like"/>
    <property type="match status" value="1"/>
</dbReference>
<feature type="binding site" evidence="13">
    <location>
        <position position="60"/>
    </location>
    <ligand>
        <name>ITP</name>
        <dbReference type="ChEBI" id="CHEBI:61402"/>
    </ligand>
</feature>
<evidence type="ECO:0000256" key="11">
    <source>
        <dbReference type="ARBA" id="ARBA00093255"/>
    </source>
</evidence>
<reference evidence="15" key="1">
    <citation type="journal article" date="2012" name="Proc. Natl. Acad. Sci. U.S.A.">
        <title>Antigenic diversity is generated by distinct evolutionary mechanisms in African trypanosome species.</title>
        <authorList>
            <person name="Jackson A.P."/>
            <person name="Berry A."/>
            <person name="Aslett M."/>
            <person name="Allison H.C."/>
            <person name="Burton P."/>
            <person name="Vavrova-Anderson J."/>
            <person name="Brown R."/>
            <person name="Browne H."/>
            <person name="Corton N."/>
            <person name="Hauser H."/>
            <person name="Gamble J."/>
            <person name="Gilderthorp R."/>
            <person name="Marcello L."/>
            <person name="McQuillan J."/>
            <person name="Otto T.D."/>
            <person name="Quail M.A."/>
            <person name="Sanders M.J."/>
            <person name="van Tonder A."/>
            <person name="Ginger M.L."/>
            <person name="Field M.C."/>
            <person name="Barry J.D."/>
            <person name="Hertz-Fowler C."/>
            <person name="Berriman M."/>
        </authorList>
    </citation>
    <scope>NUCLEOTIDE SEQUENCE</scope>
    <source>
        <strain evidence="15">Y486</strain>
    </source>
</reference>
<dbReference type="InterPro" id="IPR029001">
    <property type="entry name" value="ITPase-like_fam"/>
</dbReference>
<evidence type="ECO:0000256" key="10">
    <source>
        <dbReference type="ARBA" id="ARBA00093218"/>
    </source>
</evidence>
<dbReference type="GO" id="GO:0035870">
    <property type="term" value="F:dITP diphosphatase activity"/>
    <property type="evidence" value="ECO:0007669"/>
    <property type="project" value="UniProtKB-UniRule"/>
</dbReference>
<protein>
    <recommendedName>
        <fullName evidence="13">Inosine triphosphate pyrophosphatase</fullName>
        <shortName evidence="13">ITPase</shortName>
        <shortName evidence="13">Inosine triphosphatase</shortName>
        <ecNumber evidence="13">3.6.1.66</ecNumber>
    </recommendedName>
    <alternativeName>
        <fullName evidence="13">Non-canonical purine NTP pyrophosphatase</fullName>
    </alternativeName>
    <alternativeName>
        <fullName evidence="13">Non-standard purine NTP pyrophosphatase</fullName>
    </alternativeName>
    <alternativeName>
        <fullName evidence="13">Nucleoside-triphosphate diphosphatase</fullName>
    </alternativeName>
    <alternativeName>
        <fullName evidence="13">Nucleoside-triphosphate pyrophosphatase</fullName>
        <shortName evidence="13">NTPase</shortName>
    </alternativeName>
    <alternativeName>
        <fullName evidence="13">XTP/dITP diphosphatase</fullName>
    </alternativeName>
</protein>
<dbReference type="GO" id="GO:0009204">
    <property type="term" value="P:deoxyribonucleoside triphosphate catabolic process"/>
    <property type="evidence" value="ECO:0007669"/>
    <property type="project" value="UniProtKB-UniRule"/>
</dbReference>